<dbReference type="SUPFAM" id="SSF51735">
    <property type="entry name" value="NAD(P)-binding Rossmann-fold domains"/>
    <property type="match status" value="1"/>
</dbReference>
<accession>A0ABY8TIK2</accession>
<dbReference type="PANTHER" id="PTHR38015:SF1">
    <property type="entry name" value="OPINE DEHYDROGENASE DOMAIN-CONTAINING PROTEIN"/>
    <property type="match status" value="1"/>
</dbReference>
<dbReference type="Gene3D" id="3.40.50.720">
    <property type="entry name" value="NAD(P)-binding Rossmann-like Domain"/>
    <property type="match status" value="1"/>
</dbReference>
<dbReference type="InterPro" id="IPR036291">
    <property type="entry name" value="NAD(P)-bd_dom_sf"/>
</dbReference>
<dbReference type="Proteomes" id="UP001244341">
    <property type="component" value="Chromosome 1b"/>
</dbReference>
<dbReference type="InterPro" id="IPR013328">
    <property type="entry name" value="6PGD_dom2"/>
</dbReference>
<feature type="domain" description="Opine dehydrogenase" evidence="1">
    <location>
        <begin position="251"/>
        <end position="427"/>
    </location>
</feature>
<dbReference type="Pfam" id="PF02317">
    <property type="entry name" value="Octopine_DH"/>
    <property type="match status" value="1"/>
</dbReference>
<evidence type="ECO:0000259" key="1">
    <source>
        <dbReference type="Pfam" id="PF02317"/>
    </source>
</evidence>
<reference evidence="2 3" key="1">
    <citation type="submission" date="2023-05" db="EMBL/GenBank/DDBJ databases">
        <title>A 100% complete, gapless, phased diploid assembly of the Scenedesmus obliquus UTEX 3031 genome.</title>
        <authorList>
            <person name="Biondi T.C."/>
            <person name="Hanschen E.R."/>
            <person name="Kwon T."/>
            <person name="Eng W."/>
            <person name="Kruse C.P.S."/>
            <person name="Koehler S.I."/>
            <person name="Kunde Y."/>
            <person name="Gleasner C.D."/>
            <person name="You Mak K.T."/>
            <person name="Polle J."/>
            <person name="Hovde B.T."/>
            <person name="Starkenburg S.R."/>
        </authorList>
    </citation>
    <scope>NUCLEOTIDE SEQUENCE [LARGE SCALE GENOMIC DNA]</scope>
    <source>
        <strain evidence="2 3">DOE0152z</strain>
    </source>
</reference>
<organism evidence="2 3">
    <name type="scientific">Tetradesmus obliquus</name>
    <name type="common">Green alga</name>
    <name type="synonym">Acutodesmus obliquus</name>
    <dbReference type="NCBI Taxonomy" id="3088"/>
    <lineage>
        <taxon>Eukaryota</taxon>
        <taxon>Viridiplantae</taxon>
        <taxon>Chlorophyta</taxon>
        <taxon>core chlorophytes</taxon>
        <taxon>Chlorophyceae</taxon>
        <taxon>CS clade</taxon>
        <taxon>Sphaeropleales</taxon>
        <taxon>Scenedesmaceae</taxon>
        <taxon>Tetradesmus</taxon>
    </lineage>
</organism>
<dbReference type="SUPFAM" id="SSF48179">
    <property type="entry name" value="6-phosphogluconate dehydrogenase C-terminal domain-like"/>
    <property type="match status" value="1"/>
</dbReference>
<keyword evidence="3" id="KW-1185">Reference proteome</keyword>
<dbReference type="InterPro" id="IPR003421">
    <property type="entry name" value="Opine_DH"/>
</dbReference>
<gene>
    <name evidence="2" type="ORF">OEZ85_008340</name>
</gene>
<evidence type="ECO:0000313" key="2">
    <source>
        <dbReference type="EMBL" id="WIA08923.1"/>
    </source>
</evidence>
<sequence length="551" mass="56630">MSSAAAIPAFGVPKCNIVVCGSGNGAQTAAAVLGSQGHTVWLYYSPRYQQRAAEMRAALADNGGAITLTAHALPTAEAPDGTTTYKGAIQGVSTNAAELLAAADVVLLSVTAPAMEGLIRELAPHLRSQQLLLFLQGTGAVNYMMLKAALQDCIKAGPTSSTTTSLADRMPMYAAAKVLPWACRLQAPAQVTVCGTKERVKLALAPDACGLLRVMLPRLLDGLFPGTRFLLDANAVLEHTYFPYGLLCSDVIHPGMMYGTWAAWDGTPLPHKPLFYHSASQEAADMIEALTADTRAVIAAMCKQMGMAEAIHVPDARELMSALYGPQVADPSCLLSALRSNAAYAGIYHPMKAVPLPAPAAATAAAAAADSAGAAATEGAGTGYVPDFSCRLLSEDVPFGLVATRGIAEVLGVAIPCIDKVISWAQDKLGKEYLVGGKLCGKDVASSGAPQRFGVTRPEQLVIGAEGVVAAAGAGLAAPVVAAAAAAATAAAAVQALLLPAQQFVGSRAAVQGVNASCADDREFLNGLRAQSCPVLCRPAVGSFTRARMCV</sequence>
<evidence type="ECO:0000313" key="3">
    <source>
        <dbReference type="Proteomes" id="UP001244341"/>
    </source>
</evidence>
<name>A0ABY8TIK2_TETOB</name>
<dbReference type="PANTHER" id="PTHR38015">
    <property type="entry name" value="BLR6086 PROTEIN"/>
    <property type="match status" value="1"/>
</dbReference>
<protein>
    <recommendedName>
        <fullName evidence="1">Opine dehydrogenase domain-containing protein</fullName>
    </recommendedName>
</protein>
<dbReference type="EMBL" id="CP126208">
    <property type="protein sequence ID" value="WIA08923.1"/>
    <property type="molecule type" value="Genomic_DNA"/>
</dbReference>
<dbReference type="InterPro" id="IPR008927">
    <property type="entry name" value="6-PGluconate_DH-like_C_sf"/>
</dbReference>
<dbReference type="InterPro" id="IPR051729">
    <property type="entry name" value="Opine/Lysopine_DH"/>
</dbReference>
<dbReference type="Gene3D" id="1.10.1040.10">
    <property type="entry name" value="N-(1-d-carboxylethyl)-l-norvaline Dehydrogenase, domain 2"/>
    <property type="match status" value="1"/>
</dbReference>
<proteinExistence type="predicted"/>